<evidence type="ECO:0000313" key="1">
    <source>
        <dbReference type="EMBL" id="BCA90756.1"/>
    </source>
</evidence>
<dbReference type="EMBL" id="AP022821">
    <property type="protein sequence ID" value="BCA90756.1"/>
    <property type="molecule type" value="Genomic_DNA"/>
</dbReference>
<protein>
    <submittedName>
        <fullName evidence="1">Uncharacterized protein</fullName>
    </submittedName>
</protein>
<name>A0A6F8SST7_9GAMM</name>
<dbReference type="Proteomes" id="UP000503197">
    <property type="component" value="Chromosome"/>
</dbReference>
<reference evidence="1 2" key="1">
    <citation type="submission" date="2020-02" db="EMBL/GenBank/DDBJ databases">
        <title>Complete Genome Sequence of Halomonas meridiana strain BAA-801, Isolated from Deep Sea Thermal Vent.</title>
        <authorList>
            <person name="Takahashi Y."/>
            <person name="Takahashi H."/>
            <person name="Galipon J."/>
            <person name="Arakawa K."/>
        </authorList>
    </citation>
    <scope>NUCLEOTIDE SEQUENCE [LARGE SCALE GENOMIC DNA]</scope>
    <source>
        <strain evidence="1 2">Slthf1</strain>
    </source>
</reference>
<dbReference type="AlphaFoldDB" id="A0A6F8SST7"/>
<evidence type="ECO:0000313" key="2">
    <source>
        <dbReference type="Proteomes" id="UP000503197"/>
    </source>
</evidence>
<sequence length="49" mass="5322">MSTCVQGSPLVYKETIYALASPISGYGALRLNRRLYDLPHRSLAAIAAL</sequence>
<accession>A0A6F8SST7</accession>
<proteinExistence type="predicted"/>
<organism evidence="1 2">
    <name type="scientific">Vreelandella aquamarina</name>
    <dbReference type="NCBI Taxonomy" id="77097"/>
    <lineage>
        <taxon>Bacteria</taxon>
        <taxon>Pseudomonadati</taxon>
        <taxon>Pseudomonadota</taxon>
        <taxon>Gammaproteobacteria</taxon>
        <taxon>Oceanospirillales</taxon>
        <taxon>Halomonadaceae</taxon>
        <taxon>Vreelandella</taxon>
    </lineage>
</organism>
<gene>
    <name evidence="1" type="ORF">HMSLTHF_05310</name>
</gene>